<accession>A0A8K0NXR1</accession>
<proteinExistence type="predicted"/>
<evidence type="ECO:0000313" key="2">
    <source>
        <dbReference type="Proteomes" id="UP000792457"/>
    </source>
</evidence>
<dbReference type="EMBL" id="KZ308169">
    <property type="protein sequence ID" value="KAG8223669.1"/>
    <property type="molecule type" value="Genomic_DNA"/>
</dbReference>
<comment type="caution">
    <text evidence="1">The sequence shown here is derived from an EMBL/GenBank/DDBJ whole genome shotgun (WGS) entry which is preliminary data.</text>
</comment>
<name>A0A8K0NXR1_LADFU</name>
<sequence length="90" mass="10095">MHAEPDTPEFRFNSSHMAARNCVLVCGRAGSGYIINTCAVLHNMALYYRVPLPQDIQHEEEEIIGNVAGDINITREGNNVRRSVILNHFS</sequence>
<evidence type="ECO:0000313" key="1">
    <source>
        <dbReference type="EMBL" id="KAG8223669.1"/>
    </source>
</evidence>
<gene>
    <name evidence="1" type="ORF">J437_LFUL001777</name>
</gene>
<organism evidence="1 2">
    <name type="scientific">Ladona fulva</name>
    <name type="common">Scarce chaser dragonfly</name>
    <name type="synonym">Libellula fulva</name>
    <dbReference type="NCBI Taxonomy" id="123851"/>
    <lineage>
        <taxon>Eukaryota</taxon>
        <taxon>Metazoa</taxon>
        <taxon>Ecdysozoa</taxon>
        <taxon>Arthropoda</taxon>
        <taxon>Hexapoda</taxon>
        <taxon>Insecta</taxon>
        <taxon>Pterygota</taxon>
        <taxon>Palaeoptera</taxon>
        <taxon>Odonata</taxon>
        <taxon>Epiprocta</taxon>
        <taxon>Anisoptera</taxon>
        <taxon>Libelluloidea</taxon>
        <taxon>Libellulidae</taxon>
        <taxon>Ladona</taxon>
    </lineage>
</organism>
<keyword evidence="2" id="KW-1185">Reference proteome</keyword>
<dbReference type="Proteomes" id="UP000792457">
    <property type="component" value="Unassembled WGS sequence"/>
</dbReference>
<reference evidence="1" key="1">
    <citation type="submission" date="2013-04" db="EMBL/GenBank/DDBJ databases">
        <authorList>
            <person name="Qu J."/>
            <person name="Murali S.C."/>
            <person name="Bandaranaike D."/>
            <person name="Bellair M."/>
            <person name="Blankenburg K."/>
            <person name="Chao H."/>
            <person name="Dinh H."/>
            <person name="Doddapaneni H."/>
            <person name="Downs B."/>
            <person name="Dugan-Rocha S."/>
            <person name="Elkadiri S."/>
            <person name="Gnanaolivu R.D."/>
            <person name="Hernandez B."/>
            <person name="Javaid M."/>
            <person name="Jayaseelan J.C."/>
            <person name="Lee S."/>
            <person name="Li M."/>
            <person name="Ming W."/>
            <person name="Munidasa M."/>
            <person name="Muniz J."/>
            <person name="Nguyen L."/>
            <person name="Ongeri F."/>
            <person name="Osuji N."/>
            <person name="Pu L.-L."/>
            <person name="Puazo M."/>
            <person name="Qu C."/>
            <person name="Quiroz J."/>
            <person name="Raj R."/>
            <person name="Weissenberger G."/>
            <person name="Xin Y."/>
            <person name="Zou X."/>
            <person name="Han Y."/>
            <person name="Richards S."/>
            <person name="Worley K."/>
            <person name="Muzny D."/>
            <person name="Gibbs R."/>
        </authorList>
    </citation>
    <scope>NUCLEOTIDE SEQUENCE</scope>
    <source>
        <strain evidence="1">Sampled in the wild</strain>
    </source>
</reference>
<reference evidence="1" key="2">
    <citation type="submission" date="2017-10" db="EMBL/GenBank/DDBJ databases">
        <title>Ladona fulva Genome sequencing and assembly.</title>
        <authorList>
            <person name="Murali S."/>
            <person name="Richards S."/>
            <person name="Bandaranaike D."/>
            <person name="Bellair M."/>
            <person name="Blankenburg K."/>
            <person name="Chao H."/>
            <person name="Dinh H."/>
            <person name="Doddapaneni H."/>
            <person name="Dugan-Rocha S."/>
            <person name="Elkadiri S."/>
            <person name="Gnanaolivu R."/>
            <person name="Hernandez B."/>
            <person name="Skinner E."/>
            <person name="Javaid M."/>
            <person name="Lee S."/>
            <person name="Li M."/>
            <person name="Ming W."/>
            <person name="Munidasa M."/>
            <person name="Muniz J."/>
            <person name="Nguyen L."/>
            <person name="Hughes D."/>
            <person name="Osuji N."/>
            <person name="Pu L.-L."/>
            <person name="Puazo M."/>
            <person name="Qu C."/>
            <person name="Quiroz J."/>
            <person name="Raj R."/>
            <person name="Weissenberger G."/>
            <person name="Xin Y."/>
            <person name="Zou X."/>
            <person name="Han Y."/>
            <person name="Worley K."/>
            <person name="Muzny D."/>
            <person name="Gibbs R."/>
        </authorList>
    </citation>
    <scope>NUCLEOTIDE SEQUENCE</scope>
    <source>
        <strain evidence="1">Sampled in the wild</strain>
    </source>
</reference>
<dbReference type="AlphaFoldDB" id="A0A8K0NXR1"/>
<protein>
    <submittedName>
        <fullName evidence="1">Uncharacterized protein</fullName>
    </submittedName>
</protein>